<evidence type="ECO:0000256" key="1">
    <source>
        <dbReference type="ARBA" id="ARBA00022723"/>
    </source>
</evidence>
<dbReference type="PANTHER" id="PTHR42909:SF1">
    <property type="entry name" value="CARBOHYDRATE KINASE PFKB DOMAIN-CONTAINING PROTEIN"/>
    <property type="match status" value="1"/>
</dbReference>
<dbReference type="EMBL" id="AJWK01028498">
    <property type="status" value="NOT_ANNOTATED_CDS"/>
    <property type="molecule type" value="Genomic_DNA"/>
</dbReference>
<dbReference type="GO" id="GO:0046872">
    <property type="term" value="F:metal ion binding"/>
    <property type="evidence" value="ECO:0007669"/>
    <property type="project" value="UniProtKB-KW"/>
</dbReference>
<evidence type="ECO:0000313" key="3">
    <source>
        <dbReference type="EnsemblMetazoa" id="LLOJ008420-PA"/>
    </source>
</evidence>
<dbReference type="EnsemblMetazoa" id="LLOJ008420-RA">
    <property type="protein sequence ID" value="LLOJ008420-PA"/>
    <property type="gene ID" value="LLOJ008420"/>
</dbReference>
<dbReference type="GO" id="GO:0006796">
    <property type="term" value="P:phosphate-containing compound metabolic process"/>
    <property type="evidence" value="ECO:0007669"/>
    <property type="project" value="UniProtKB-ARBA"/>
</dbReference>
<dbReference type="AlphaFoldDB" id="A0A1B0EZQ4"/>
<organism evidence="3 4">
    <name type="scientific">Lutzomyia longipalpis</name>
    <name type="common">Sand fly</name>
    <dbReference type="NCBI Taxonomy" id="7200"/>
    <lineage>
        <taxon>Eukaryota</taxon>
        <taxon>Metazoa</taxon>
        <taxon>Ecdysozoa</taxon>
        <taxon>Arthropoda</taxon>
        <taxon>Hexapoda</taxon>
        <taxon>Insecta</taxon>
        <taxon>Pterygota</taxon>
        <taxon>Neoptera</taxon>
        <taxon>Endopterygota</taxon>
        <taxon>Diptera</taxon>
        <taxon>Nematocera</taxon>
        <taxon>Psychodoidea</taxon>
        <taxon>Psychodidae</taxon>
        <taxon>Lutzomyia</taxon>
        <taxon>Lutzomyia</taxon>
    </lineage>
</organism>
<dbReference type="Pfam" id="PF00294">
    <property type="entry name" value="PfkB"/>
    <property type="match status" value="1"/>
</dbReference>
<dbReference type="Proteomes" id="UP000092461">
    <property type="component" value="Unassembled WGS sequence"/>
</dbReference>
<dbReference type="GO" id="GO:0016798">
    <property type="term" value="F:hydrolase activity, acting on glycosyl bonds"/>
    <property type="evidence" value="ECO:0007669"/>
    <property type="project" value="TreeGrafter"/>
</dbReference>
<dbReference type="GO" id="GO:0005737">
    <property type="term" value="C:cytoplasm"/>
    <property type="evidence" value="ECO:0007669"/>
    <property type="project" value="TreeGrafter"/>
</dbReference>
<dbReference type="GO" id="GO:0004730">
    <property type="term" value="F:pseudouridylate synthase activity"/>
    <property type="evidence" value="ECO:0007669"/>
    <property type="project" value="TreeGrafter"/>
</dbReference>
<dbReference type="SUPFAM" id="SSF53613">
    <property type="entry name" value="Ribokinase-like"/>
    <property type="match status" value="1"/>
</dbReference>
<dbReference type="PANTHER" id="PTHR42909">
    <property type="entry name" value="ZGC:136858"/>
    <property type="match status" value="1"/>
</dbReference>
<dbReference type="InterPro" id="IPR011611">
    <property type="entry name" value="PfkB_dom"/>
</dbReference>
<dbReference type="Gene3D" id="3.40.1190.20">
    <property type="match status" value="1"/>
</dbReference>
<dbReference type="VEuPathDB" id="VectorBase:LLOJ008420"/>
<dbReference type="InterPro" id="IPR029056">
    <property type="entry name" value="Ribokinase-like"/>
</dbReference>
<keyword evidence="4" id="KW-1185">Reference proteome</keyword>
<keyword evidence="1" id="KW-0479">Metal-binding</keyword>
<dbReference type="VEuPathDB" id="VectorBase:LLONM1_008637"/>
<accession>A0A1B0EZQ4</accession>
<evidence type="ECO:0000259" key="2">
    <source>
        <dbReference type="Pfam" id="PF00294"/>
    </source>
</evidence>
<reference evidence="3" key="1">
    <citation type="submission" date="2020-05" db="UniProtKB">
        <authorList>
            <consortium name="EnsemblMetazoa"/>
        </authorList>
    </citation>
    <scope>IDENTIFICATION</scope>
    <source>
        <strain evidence="3">Jacobina</strain>
    </source>
</reference>
<name>A0A1B0EZQ4_LUTLO</name>
<sequence>MIFLAICIHEERYEIETETIILDPSELQMNGATYKSQTKISAGGVGRNLAEAISKLHGAARFISAVGGDQNGAFIRRHLPKICNTDSMITDQTHPTANCAVLLDCDGDCKIIVGDMQIHSSISPDLVS</sequence>
<protein>
    <recommendedName>
        <fullName evidence="2">Carbohydrate kinase PfkB domain-containing protein</fullName>
    </recommendedName>
</protein>
<proteinExistence type="predicted"/>
<dbReference type="EMBL" id="AJWK01028497">
    <property type="status" value="NOT_ANNOTATED_CDS"/>
    <property type="molecule type" value="Genomic_DNA"/>
</dbReference>
<evidence type="ECO:0000313" key="4">
    <source>
        <dbReference type="Proteomes" id="UP000092461"/>
    </source>
</evidence>
<feature type="domain" description="Carbohydrate kinase PfkB" evidence="2">
    <location>
        <begin position="31"/>
        <end position="119"/>
    </location>
</feature>
<dbReference type="EMBL" id="AJWK01028499">
    <property type="status" value="NOT_ANNOTATED_CDS"/>
    <property type="molecule type" value="Genomic_DNA"/>
</dbReference>